<evidence type="ECO:0000313" key="2">
    <source>
        <dbReference type="EMBL" id="QDA60141.1"/>
    </source>
</evidence>
<dbReference type="PANTHER" id="PTHR42850">
    <property type="entry name" value="METALLOPHOSPHOESTERASE"/>
    <property type="match status" value="1"/>
</dbReference>
<dbReference type="InterPro" id="IPR050126">
    <property type="entry name" value="Ap4A_hydrolase"/>
</dbReference>
<proteinExistence type="predicted"/>
<dbReference type="PANTHER" id="PTHR42850:SF4">
    <property type="entry name" value="ZINC-DEPENDENT ENDOPOLYPHOSPHATASE"/>
    <property type="match status" value="1"/>
</dbReference>
<protein>
    <submittedName>
        <fullName evidence="2">Serine/threonine protein phosphatase</fullName>
    </submittedName>
</protein>
<dbReference type="InterPro" id="IPR004843">
    <property type="entry name" value="Calcineurin-like_PHP"/>
</dbReference>
<reference evidence="2 3" key="1">
    <citation type="submission" date="2019-06" db="EMBL/GenBank/DDBJ databases">
        <authorList>
            <person name="Srinivasan S."/>
        </authorList>
    </citation>
    <scope>NUCLEOTIDE SEQUENCE [LARGE SCALE GENOMIC DNA]</scope>
    <source>
        <strain evidence="2 3">17J68-5</strain>
    </source>
</reference>
<keyword evidence="3" id="KW-1185">Reference proteome</keyword>
<name>A0A5B7ZY62_9BACT</name>
<dbReference type="GO" id="GO:0016791">
    <property type="term" value="F:phosphatase activity"/>
    <property type="evidence" value="ECO:0007669"/>
    <property type="project" value="TreeGrafter"/>
</dbReference>
<gene>
    <name evidence="2" type="ORF">FHG12_08475</name>
</gene>
<evidence type="ECO:0000313" key="3">
    <source>
        <dbReference type="Proteomes" id="UP000305398"/>
    </source>
</evidence>
<dbReference type="RefSeq" id="WP_139515319.1">
    <property type="nucleotide sequence ID" value="NZ_CP040896.1"/>
</dbReference>
<dbReference type="Proteomes" id="UP000305398">
    <property type="component" value="Chromosome"/>
</dbReference>
<sequence>MLPAFSLRPEFGYCTTQYAARPPLFHTFLAMARYVTTDLHGCLLSFQCVLEEVLALKPSDELYVLGDYVNKGPDSRGVLDYLMQLPGRGFRVQCLRGNHDQELLDAARGRDKLTWASAADRRLTLQSFGVEDAIQIPERYLHWLDALPYQLDLPDFVLVHAGFNFRLPPDKMRTDYHTMLNIKEFVFDASRLQGKRLLHGHVPTPTAEVQRSVRTKQGAISLDTGCVYRHNPELSHLAILELDEFALTLQPNIEPPYEIARR</sequence>
<dbReference type="AlphaFoldDB" id="A0A5B7ZY62"/>
<dbReference type="Gene3D" id="3.60.21.10">
    <property type="match status" value="1"/>
</dbReference>
<dbReference type="SUPFAM" id="SSF56300">
    <property type="entry name" value="Metallo-dependent phosphatases"/>
    <property type="match status" value="1"/>
</dbReference>
<dbReference type="GO" id="GO:0110154">
    <property type="term" value="P:RNA decapping"/>
    <property type="evidence" value="ECO:0007669"/>
    <property type="project" value="TreeGrafter"/>
</dbReference>
<dbReference type="OrthoDB" id="9808081at2"/>
<dbReference type="KEGG" id="hyj:FHG12_08475"/>
<dbReference type="CDD" id="cd00144">
    <property type="entry name" value="MPP_PPP_family"/>
    <property type="match status" value="1"/>
</dbReference>
<evidence type="ECO:0000259" key="1">
    <source>
        <dbReference type="Pfam" id="PF00149"/>
    </source>
</evidence>
<dbReference type="Pfam" id="PF00149">
    <property type="entry name" value="Metallophos"/>
    <property type="match status" value="1"/>
</dbReference>
<dbReference type="GO" id="GO:0005737">
    <property type="term" value="C:cytoplasm"/>
    <property type="evidence" value="ECO:0007669"/>
    <property type="project" value="TreeGrafter"/>
</dbReference>
<dbReference type="EMBL" id="CP040896">
    <property type="protein sequence ID" value="QDA60141.1"/>
    <property type="molecule type" value="Genomic_DNA"/>
</dbReference>
<accession>A0A5B7ZY62</accession>
<organism evidence="2 3">
    <name type="scientific">Hymenobacter jejuensis</name>
    <dbReference type="NCBI Taxonomy" id="2502781"/>
    <lineage>
        <taxon>Bacteria</taxon>
        <taxon>Pseudomonadati</taxon>
        <taxon>Bacteroidota</taxon>
        <taxon>Cytophagia</taxon>
        <taxon>Cytophagales</taxon>
        <taxon>Hymenobacteraceae</taxon>
        <taxon>Hymenobacter</taxon>
    </lineage>
</organism>
<dbReference type="GO" id="GO:0008803">
    <property type="term" value="F:bis(5'-nucleosyl)-tetraphosphatase (symmetrical) activity"/>
    <property type="evidence" value="ECO:0007669"/>
    <property type="project" value="TreeGrafter"/>
</dbReference>
<dbReference type="InterPro" id="IPR029052">
    <property type="entry name" value="Metallo-depent_PP-like"/>
</dbReference>
<feature type="domain" description="Calcineurin-like phosphoesterase" evidence="1">
    <location>
        <begin position="34"/>
        <end position="211"/>
    </location>
</feature>